<comment type="subcellular location">
    <subcellularLocation>
        <location evidence="1">Membrane</location>
        <topology evidence="1">Single-pass membrane protein</topology>
    </subcellularLocation>
</comment>
<dbReference type="Proteomes" id="UP001212189">
    <property type="component" value="Chromosome"/>
</dbReference>
<feature type="domain" description="Translocation and assembly module TamB C-terminal" evidence="5">
    <location>
        <begin position="903"/>
        <end position="1226"/>
    </location>
</feature>
<dbReference type="RefSeq" id="WP_269817812.1">
    <property type="nucleotide sequence ID" value="NZ_CP114976.1"/>
</dbReference>
<proteinExistence type="predicted"/>
<accession>A0AAE9VSA7</accession>
<evidence type="ECO:0000313" key="7">
    <source>
        <dbReference type="Proteomes" id="UP001212189"/>
    </source>
</evidence>
<dbReference type="KEGG" id="dce:O6P33_10950"/>
<gene>
    <name evidence="6" type="ORF">O6P33_10950</name>
</gene>
<keyword evidence="4" id="KW-0472">Membrane</keyword>
<dbReference type="GO" id="GO:0009306">
    <property type="term" value="P:protein secretion"/>
    <property type="evidence" value="ECO:0007669"/>
    <property type="project" value="InterPro"/>
</dbReference>
<dbReference type="PANTHER" id="PTHR36985">
    <property type="entry name" value="TRANSLOCATION AND ASSEMBLY MODULE SUBUNIT TAMB"/>
    <property type="match status" value="1"/>
</dbReference>
<dbReference type="GO" id="GO:0097347">
    <property type="term" value="C:TAM protein secretion complex"/>
    <property type="evidence" value="ECO:0007669"/>
    <property type="project" value="TreeGrafter"/>
</dbReference>
<dbReference type="InterPro" id="IPR007452">
    <property type="entry name" value="TamB_C"/>
</dbReference>
<keyword evidence="3" id="KW-1133">Transmembrane helix</keyword>
<name>A0AAE9VSA7_9GAMM</name>
<evidence type="ECO:0000256" key="4">
    <source>
        <dbReference type="ARBA" id="ARBA00023136"/>
    </source>
</evidence>
<evidence type="ECO:0000313" key="6">
    <source>
        <dbReference type="EMBL" id="WBE24869.1"/>
    </source>
</evidence>
<protein>
    <submittedName>
        <fullName evidence="6">Translocation/assembly module TamB</fullName>
    </submittedName>
</protein>
<keyword evidence="7" id="KW-1185">Reference proteome</keyword>
<sequence>MKRISIAVVLTVLGLILLMLGASYTVLATQAGSRWMLNQVPGLMVSGWQGAVLTEWRAEELQWQQEGMSLHLSNAHMQIRPSCLLRSTLCLDALEVERIALVLPPTETTDEPEQALELPDLQLPLQIEVQRLRVGEFILNGESLVTAAGLRARWLADGIHIAELGLSHQEYSVQVKGNIVPHADWPLQLQVAAQIPIPDEPSLTVQAQLSGSLHTLTLNAQTAGYLAATLKGEAQVLDADLPVQLTVNVAEFLAAADLPETLTLADLVVQMQGNMQQGYQVTAEGLLAKTPEQMRLDLAALVNTSGAKLESLRLSASAQEFVALQGALAWQDELQADAQLQWQEFPWHSLLEQDDIPVQLHSLTGHVSYQAGDYQGQLDGALAGPAGPFTLTTAFAGDLQQVQLSQLLLEAGQGRLQGTATVGFAEGVEWLADIQASQLNPAYWVAELPGELAGNIHSQGALHDGQLQVEATADIKGKLRDSPTQLQLELHGAQQGQEVALWQLKQANIQFGDNRITATAKVDQALAANLQLELPRLVQLWPGLAGKAEGTVSVAGTLDKPQGQALLQAGGIAYDGNKIGKLQLSSSLLASQQAQISLNAERVWVGDNELGTLHIDGSGTLAAHKGELSLTGPLLQAQLKLSGVLQDHDWLGQLQQLSISSHEQNWALEKATAISYLNTGELTIAAHCLRDKQSSLCAGKQQILPQTKIDYRLLSFPLATLQPWLPSDAQIKGQVNGVFKLELLEKGPIGQILLDAGQGQLRVENDEQPQVFAWQRLRLSSELSASAIKSKFQLKGVDSGNLEVTADIDPLSAKKKLRGNFIIENVDLSALRPFIAEVETVRGVLDGRGTLAGDLLAPYVTGFVQVRDGQLSGGELPVPFEQLQLRADIKGEQLQLKGGWHSGDEGTGRISGSVSWAKQLLVDIDIKGQQLPLQVEPYADIEIAPDLHVSLKDQRLFISGEVAVPKGLITIPQLPEQAVRISPDARVIGQAEPEPAMQVAMDVTVNVGAERLRFSGFGLNADLRGHLQVGDNMAGRGMLELLNGRYRAYGQRLELRRARLLFAGPLSQPFLDIEAVRVTGDVTAGLRLSGPADQPRSEIFSTPAMSQEQALSWLLLGRPLQGGGEDGNVMAQAALALGLMGTAPITSKIAEAFGVQDFSLESEGSGVTSSVVATGRISERVSLRYGVGVFEPASTLALRYELTKRLYLEAASGLANSLDIFYKRNF</sequence>
<evidence type="ECO:0000256" key="1">
    <source>
        <dbReference type="ARBA" id="ARBA00004167"/>
    </source>
</evidence>
<reference evidence="6 7" key="1">
    <citation type="submission" date="2022-12" db="EMBL/GenBank/DDBJ databases">
        <title>Coexistence and Characterization of a Novel Tigecycline Resistance gene tet(X) variant and blaNDM-1 in a Pseudomonas caeni Isolate of Chicken Origin.</title>
        <authorList>
            <person name="Lu X."/>
            <person name="Zhang L."/>
            <person name="Li R."/>
            <person name="Wang Z."/>
        </authorList>
    </citation>
    <scope>NUCLEOTIDE SEQUENCE [LARGE SCALE GENOMIC DNA]</scope>
    <source>
        <strain evidence="6 7">CE14</strain>
    </source>
</reference>
<dbReference type="Pfam" id="PF04357">
    <property type="entry name" value="TamB"/>
    <property type="match status" value="1"/>
</dbReference>
<evidence type="ECO:0000256" key="2">
    <source>
        <dbReference type="ARBA" id="ARBA00022692"/>
    </source>
</evidence>
<dbReference type="GO" id="GO:0005886">
    <property type="term" value="C:plasma membrane"/>
    <property type="evidence" value="ECO:0007669"/>
    <property type="project" value="InterPro"/>
</dbReference>
<keyword evidence="2" id="KW-0812">Transmembrane</keyword>
<dbReference type="AlphaFoldDB" id="A0AAE9VSA7"/>
<dbReference type="PANTHER" id="PTHR36985:SF1">
    <property type="entry name" value="TRANSLOCATION AND ASSEMBLY MODULE SUBUNIT TAMB"/>
    <property type="match status" value="1"/>
</dbReference>
<evidence type="ECO:0000256" key="3">
    <source>
        <dbReference type="ARBA" id="ARBA00022989"/>
    </source>
</evidence>
<dbReference type="EMBL" id="CP114976">
    <property type="protein sequence ID" value="WBE24869.1"/>
    <property type="molecule type" value="Genomic_DNA"/>
</dbReference>
<organism evidence="6 7">
    <name type="scientific">Denitrificimonas caeni</name>
    <dbReference type="NCBI Taxonomy" id="521720"/>
    <lineage>
        <taxon>Bacteria</taxon>
        <taxon>Pseudomonadati</taxon>
        <taxon>Pseudomonadota</taxon>
        <taxon>Gammaproteobacteria</taxon>
        <taxon>Pseudomonadales</taxon>
        <taxon>Pseudomonadaceae</taxon>
        <taxon>Denitrificimonas</taxon>
    </lineage>
</organism>
<evidence type="ECO:0000259" key="5">
    <source>
        <dbReference type="Pfam" id="PF04357"/>
    </source>
</evidence>